<keyword evidence="1" id="KW-0472">Membrane</keyword>
<feature type="transmembrane region" description="Helical" evidence="1">
    <location>
        <begin position="53"/>
        <end position="72"/>
    </location>
</feature>
<dbReference type="RefSeq" id="WP_211852317.1">
    <property type="nucleotide sequence ID" value="NZ_JAAGBB010000010.1"/>
</dbReference>
<keyword evidence="1" id="KW-1133">Transmembrane helix</keyword>
<feature type="transmembrane region" description="Helical" evidence="1">
    <location>
        <begin position="153"/>
        <end position="175"/>
    </location>
</feature>
<evidence type="ECO:0000313" key="2">
    <source>
        <dbReference type="EMBL" id="MBR0664647.1"/>
    </source>
</evidence>
<protein>
    <submittedName>
        <fullName evidence="2">Uncharacterized protein</fullName>
    </submittedName>
</protein>
<evidence type="ECO:0000313" key="3">
    <source>
        <dbReference type="Proteomes" id="UP001196870"/>
    </source>
</evidence>
<feature type="transmembrane region" description="Helical" evidence="1">
    <location>
        <begin position="122"/>
        <end position="141"/>
    </location>
</feature>
<dbReference type="EMBL" id="JAAGBB010000010">
    <property type="protein sequence ID" value="MBR0664647.1"/>
    <property type="molecule type" value="Genomic_DNA"/>
</dbReference>
<keyword evidence="1" id="KW-0812">Transmembrane</keyword>
<accession>A0ABS5EWH8</accession>
<gene>
    <name evidence="2" type="ORF">GXW71_09810</name>
</gene>
<reference evidence="3" key="1">
    <citation type="journal article" date="2021" name="Syst. Appl. Microbiol.">
        <title>Roseomonas hellenica sp. nov., isolated from roots of wild-growing Alkanna tinctoria.</title>
        <authorList>
            <person name="Rat A."/>
            <person name="Naranjo H.D."/>
            <person name="Lebbe L."/>
            <person name="Cnockaert M."/>
            <person name="Krigas N."/>
            <person name="Grigoriadou K."/>
            <person name="Maloupa E."/>
            <person name="Willems A."/>
        </authorList>
    </citation>
    <scope>NUCLEOTIDE SEQUENCE [LARGE SCALE GENOMIC DNA]</scope>
    <source>
        <strain evidence="3">LMG 31523</strain>
    </source>
</reference>
<name>A0ABS5EWH8_9PROT</name>
<comment type="caution">
    <text evidence="2">The sequence shown here is derived from an EMBL/GenBank/DDBJ whole genome shotgun (WGS) entry which is preliminary data.</text>
</comment>
<organism evidence="2 3">
    <name type="scientific">Plastoroseomonas hellenica</name>
    <dbReference type="NCBI Taxonomy" id="2687306"/>
    <lineage>
        <taxon>Bacteria</taxon>
        <taxon>Pseudomonadati</taxon>
        <taxon>Pseudomonadota</taxon>
        <taxon>Alphaproteobacteria</taxon>
        <taxon>Acetobacterales</taxon>
        <taxon>Acetobacteraceae</taxon>
        <taxon>Plastoroseomonas</taxon>
    </lineage>
</organism>
<dbReference type="Proteomes" id="UP001196870">
    <property type="component" value="Unassembled WGS sequence"/>
</dbReference>
<feature type="transmembrane region" description="Helical" evidence="1">
    <location>
        <begin position="12"/>
        <end position="32"/>
    </location>
</feature>
<proteinExistence type="predicted"/>
<keyword evidence="3" id="KW-1185">Reference proteome</keyword>
<sequence>MQGLVEFSVEVGQVLAILLPAFCYIAALGLFVSSGWGFWRMSQPDNPFRGKPWVPVMGLILCGVFASFDRILTMANRTGGSAVTVALNSSLTGYTPATPPGGVLGATPGETILNIVAVFQSFFQAFGAMVAFFAIFTWWNVMRGVSNRRPGGCLVQFVFGVMLINVLQISTWLVAVFRTGA</sequence>
<evidence type="ECO:0000256" key="1">
    <source>
        <dbReference type="SAM" id="Phobius"/>
    </source>
</evidence>